<dbReference type="InterPro" id="IPR013422">
    <property type="entry name" value="CRISPR-assoc_prot_Cas5_N"/>
</dbReference>
<gene>
    <name evidence="3" type="ORF">B1H29_00275</name>
    <name evidence="4" type="ORF">B1H29_36785</name>
</gene>
<sequence length="251" mass="27164">MTGFLMHLSAPLQSWGGPADFKVRPTSTSPTRSALTGLLASALGRPRDHENTDLAQLRYVIRVDRPGHREMDFHTIGGGYPRELTPPTADGKRKKPGEGTMITERWYLADAAFTVAVTGPGDTIALAAHALAEPVFAPYLGRRSCPPDTPILLRTDLDDPVAELDRAPLHADRPRNAATIDVTFIHDAPPTPDLPATTTVRDTPAPGRTFTTRDLWETQRALPASLCAGRGTQWLTALTAYAKTTAVQETP</sequence>
<dbReference type="GO" id="GO:0051607">
    <property type="term" value="P:defense response to virus"/>
    <property type="evidence" value="ECO:0007669"/>
    <property type="project" value="UniProtKB-KW"/>
</dbReference>
<dbReference type="RefSeq" id="WP_055422292.1">
    <property type="nucleotide sequence ID" value="NZ_CP019724.1"/>
</dbReference>
<evidence type="ECO:0000256" key="2">
    <source>
        <dbReference type="SAM" id="MobiDB-lite"/>
    </source>
</evidence>
<dbReference type="EMBL" id="CP019724">
    <property type="protein sequence ID" value="AQS65597.1"/>
    <property type="molecule type" value="Genomic_DNA"/>
</dbReference>
<evidence type="ECO:0000256" key="1">
    <source>
        <dbReference type="ARBA" id="ARBA00023118"/>
    </source>
</evidence>
<dbReference type="InterPro" id="IPR021124">
    <property type="entry name" value="CRISPR-assoc_prot_Cas5"/>
</dbReference>
<accession>A0A1S6JIT9</accession>
<dbReference type="KEGG" id="spac:B1H29_36785"/>
<keyword evidence="5" id="KW-1185">Reference proteome</keyword>
<name>A0A1S6JIT9_9ACTN</name>
<feature type="region of interest" description="Disordered" evidence="2">
    <location>
        <begin position="72"/>
        <end position="97"/>
    </location>
</feature>
<organism evidence="4 5">
    <name type="scientific">Streptomyces pactum</name>
    <dbReference type="NCBI Taxonomy" id="68249"/>
    <lineage>
        <taxon>Bacteria</taxon>
        <taxon>Bacillati</taxon>
        <taxon>Actinomycetota</taxon>
        <taxon>Actinomycetes</taxon>
        <taxon>Kitasatosporales</taxon>
        <taxon>Streptomycetaceae</taxon>
        <taxon>Streptomyces</taxon>
    </lineage>
</organism>
<dbReference type="GO" id="GO:0043571">
    <property type="term" value="P:maintenance of CRISPR repeat elements"/>
    <property type="evidence" value="ECO:0007669"/>
    <property type="project" value="InterPro"/>
</dbReference>
<evidence type="ECO:0000313" key="4">
    <source>
        <dbReference type="EMBL" id="AQS71656.1"/>
    </source>
</evidence>
<evidence type="ECO:0000313" key="5">
    <source>
        <dbReference type="Proteomes" id="UP000189443"/>
    </source>
</evidence>
<keyword evidence="1" id="KW-0051">Antiviral defense</keyword>
<reference evidence="4 5" key="1">
    <citation type="submission" date="2017-02" db="EMBL/GenBank/DDBJ databases">
        <title>Streptomyces pactum ACT12 Genome sequencing and assembly.</title>
        <authorList>
            <person name="Xue Q."/>
            <person name="Yan X."/>
            <person name="Jia L."/>
            <person name="Yan H."/>
        </authorList>
    </citation>
    <scope>NUCLEOTIDE SEQUENCE [LARGE SCALE GENOMIC DNA]</scope>
    <source>
        <strain evidence="4 5">ACT12</strain>
    </source>
</reference>
<dbReference type="Proteomes" id="UP000189443">
    <property type="component" value="Chromosome"/>
</dbReference>
<dbReference type="NCBIfam" id="TIGR02593">
    <property type="entry name" value="CRISPR_cas5"/>
    <property type="match status" value="1"/>
</dbReference>
<dbReference type="NCBIfam" id="TIGR01868">
    <property type="entry name" value="casD_Cas5e"/>
    <property type="match status" value="1"/>
</dbReference>
<evidence type="ECO:0000313" key="3">
    <source>
        <dbReference type="EMBL" id="AQS65597.1"/>
    </source>
</evidence>
<protein>
    <submittedName>
        <fullName evidence="4">Type I-E CRISPR-associated protein Cas5/CasD</fullName>
    </submittedName>
</protein>
<proteinExistence type="predicted"/>
<dbReference type="AlphaFoldDB" id="A0A1S6JIT9"/>
<dbReference type="CDD" id="cd09756">
    <property type="entry name" value="Cas5_I-E"/>
    <property type="match status" value="1"/>
</dbReference>
<dbReference type="KEGG" id="spac:B1H29_00275"/>
<dbReference type="EMBL" id="CP019724">
    <property type="protein sequence ID" value="AQS71656.1"/>
    <property type="molecule type" value="Genomic_DNA"/>
</dbReference>
<dbReference type="InterPro" id="IPR010147">
    <property type="entry name" value="CRISPR-assoc_prot_CasD"/>
</dbReference>
<dbReference type="Pfam" id="PF09704">
    <property type="entry name" value="Cas_Cas5d"/>
    <property type="match status" value="1"/>
</dbReference>
<dbReference type="GO" id="GO:0003723">
    <property type="term" value="F:RNA binding"/>
    <property type="evidence" value="ECO:0007669"/>
    <property type="project" value="InterPro"/>
</dbReference>
<dbReference type="Gene3D" id="3.30.70.2660">
    <property type="match status" value="1"/>
</dbReference>